<dbReference type="Gene3D" id="1.10.1200.10">
    <property type="entry name" value="ACP-like"/>
    <property type="match status" value="2"/>
</dbReference>
<keyword evidence="6" id="KW-1185">Reference proteome</keyword>
<evidence type="ECO:0000256" key="3">
    <source>
        <dbReference type="SAM" id="MobiDB-lite"/>
    </source>
</evidence>
<dbReference type="InterPro" id="IPR050091">
    <property type="entry name" value="PKS_NRPS_Biosynth_Enz"/>
</dbReference>
<feature type="compositionally biased region" description="Basic and acidic residues" evidence="3">
    <location>
        <begin position="80"/>
        <end position="89"/>
    </location>
</feature>
<feature type="domain" description="Carrier" evidence="4">
    <location>
        <begin position="120"/>
        <end position="194"/>
    </location>
</feature>
<feature type="domain" description="Carrier" evidence="4">
    <location>
        <begin position="243"/>
        <end position="320"/>
    </location>
</feature>
<dbReference type="AlphaFoldDB" id="A0A1I3VE50"/>
<accession>A0A1I3VE50</accession>
<name>A0A1I3VE50_9BACL</name>
<evidence type="ECO:0000256" key="1">
    <source>
        <dbReference type="ARBA" id="ARBA00022450"/>
    </source>
</evidence>
<dbReference type="EMBL" id="FORR01000041">
    <property type="protein sequence ID" value="SFJ92686.1"/>
    <property type="molecule type" value="Genomic_DNA"/>
</dbReference>
<dbReference type="SMART" id="SM01294">
    <property type="entry name" value="PKS_PP_betabranch"/>
    <property type="match status" value="2"/>
</dbReference>
<dbReference type="GO" id="GO:0006633">
    <property type="term" value="P:fatty acid biosynthetic process"/>
    <property type="evidence" value="ECO:0007669"/>
    <property type="project" value="TreeGrafter"/>
</dbReference>
<evidence type="ECO:0000313" key="6">
    <source>
        <dbReference type="Proteomes" id="UP000199545"/>
    </source>
</evidence>
<dbReference type="RefSeq" id="WP_217645028.1">
    <property type="nucleotide sequence ID" value="NZ_FORR01000041.1"/>
</dbReference>
<proteinExistence type="predicted"/>
<dbReference type="SUPFAM" id="SSF47336">
    <property type="entry name" value="ACP-like"/>
    <property type="match status" value="2"/>
</dbReference>
<dbReference type="InterPro" id="IPR009081">
    <property type="entry name" value="PP-bd_ACP"/>
</dbReference>
<feature type="region of interest" description="Disordered" evidence="3">
    <location>
        <begin position="80"/>
        <end position="113"/>
    </location>
</feature>
<protein>
    <submittedName>
        <fullName evidence="5">Polyketide synthase PksL/polyketide synthase PksN</fullName>
    </submittedName>
</protein>
<feature type="compositionally biased region" description="Polar residues" evidence="3">
    <location>
        <begin position="96"/>
        <end position="106"/>
    </location>
</feature>
<keyword evidence="2" id="KW-0597">Phosphoprotein</keyword>
<dbReference type="PROSITE" id="PS50075">
    <property type="entry name" value="CARRIER"/>
    <property type="match status" value="2"/>
</dbReference>
<feature type="non-terminal residue" evidence="5">
    <location>
        <position position="1"/>
    </location>
</feature>
<organism evidence="5 6">
    <name type="scientific">Thermoflavimicrobium dichotomicum</name>
    <dbReference type="NCBI Taxonomy" id="46223"/>
    <lineage>
        <taxon>Bacteria</taxon>
        <taxon>Bacillati</taxon>
        <taxon>Bacillota</taxon>
        <taxon>Bacilli</taxon>
        <taxon>Bacillales</taxon>
        <taxon>Thermoactinomycetaceae</taxon>
        <taxon>Thermoflavimicrobium</taxon>
    </lineage>
</organism>
<reference evidence="5 6" key="1">
    <citation type="submission" date="2016-10" db="EMBL/GenBank/DDBJ databases">
        <authorList>
            <person name="de Groot N.N."/>
        </authorList>
    </citation>
    <scope>NUCLEOTIDE SEQUENCE [LARGE SCALE GENOMIC DNA]</scope>
    <source>
        <strain evidence="5 6">DSM 44778</strain>
    </source>
</reference>
<dbReference type="GO" id="GO:0004312">
    <property type="term" value="F:fatty acid synthase activity"/>
    <property type="evidence" value="ECO:0007669"/>
    <property type="project" value="TreeGrafter"/>
</dbReference>
<dbReference type="InterPro" id="IPR036736">
    <property type="entry name" value="ACP-like_sf"/>
</dbReference>
<gene>
    <name evidence="5" type="ORF">SAMN05421852_1417</name>
</gene>
<dbReference type="PANTHER" id="PTHR43775:SF37">
    <property type="entry name" value="SI:DKEY-61P9.11"/>
    <property type="match status" value="1"/>
</dbReference>
<evidence type="ECO:0000256" key="2">
    <source>
        <dbReference type="ARBA" id="ARBA00022553"/>
    </source>
</evidence>
<dbReference type="Pfam" id="PF00550">
    <property type="entry name" value="PP-binding"/>
    <property type="match status" value="2"/>
</dbReference>
<feature type="region of interest" description="Disordered" evidence="3">
    <location>
        <begin position="1"/>
        <end position="38"/>
    </location>
</feature>
<dbReference type="PANTHER" id="PTHR43775">
    <property type="entry name" value="FATTY ACID SYNTHASE"/>
    <property type="match status" value="1"/>
</dbReference>
<evidence type="ECO:0000313" key="5">
    <source>
        <dbReference type="EMBL" id="SFJ92686.1"/>
    </source>
</evidence>
<keyword evidence="1" id="KW-0596">Phosphopantetheine</keyword>
<evidence type="ECO:0000259" key="4">
    <source>
        <dbReference type="PROSITE" id="PS50075"/>
    </source>
</evidence>
<dbReference type="PROSITE" id="PS00012">
    <property type="entry name" value="PHOSPHOPANTETHEINE"/>
    <property type="match status" value="2"/>
</dbReference>
<dbReference type="STRING" id="46223.SAMN05421852_1417"/>
<dbReference type="Proteomes" id="UP000199545">
    <property type="component" value="Unassembled WGS sequence"/>
</dbReference>
<dbReference type="InterPro" id="IPR020806">
    <property type="entry name" value="PKS_PP-bd"/>
</dbReference>
<dbReference type="GO" id="GO:0031177">
    <property type="term" value="F:phosphopantetheine binding"/>
    <property type="evidence" value="ECO:0007669"/>
    <property type="project" value="InterPro"/>
</dbReference>
<dbReference type="InterPro" id="IPR006162">
    <property type="entry name" value="Ppantetheine_attach_site"/>
</dbReference>
<sequence>ERYWVPTMEPKSPGQYQKSAPAIGETAQSSQPDKPEVSYVSTPLIVKGIKVPQAGQPVKYPQIAEKPRGIALQPLVDRPIPSDKQEESIPPKVAGSSVTISLSTPESESEWKSAPLIQEDSLQEELQAMLAAILNMNPSDIDPDDTFIDMGLDSITGVEWIQAINKKYGTSITATKVYDYSNVRKFTQFLRGELGNVDQSRAVSQKTSSVETLPSVELPDGSEGIFLSQAEAQSQAHSLRPVISLENLQMELMRGLADTLGMNPSDIDADSKFIDLGLDSITGVEWIQAINREYGTSIPATKVYDYPSIREFAHFLQKELDKEKEPFTLSLDEILQQVQSGKLDVEKADQLLLQLNNRRKQ</sequence>
<dbReference type="SMART" id="SM00823">
    <property type="entry name" value="PKS_PP"/>
    <property type="match status" value="2"/>
</dbReference>